<name>A0AA35V0L0_LACSI</name>
<dbReference type="EMBL" id="OX465077">
    <property type="protein sequence ID" value="CAI9268174.1"/>
    <property type="molecule type" value="Genomic_DNA"/>
</dbReference>
<sequence length="234" mass="26954">MCVSRLYSSVMRKKQESIEKDLLIGNLDVKVFEIEKENSQKNKHISDLQANLGGLTALYFDLRDKLIGKFGDEFITSSFDCGKASESSERVVVSPAPDANIDEFLSSGPITVEERREKKKKIDKLKKDKILLMKNSDRNTPSDQPQMFIKEIGKRKFSDRYGDRSGIRMWGYEADKKMRIVKRKSGKLSTMRRRLTLCLGQKLILQSWSTHRSTIQQMIPTYGHLKSSLKTKIR</sequence>
<organism evidence="1 2">
    <name type="scientific">Lactuca saligna</name>
    <name type="common">Willowleaf lettuce</name>
    <dbReference type="NCBI Taxonomy" id="75948"/>
    <lineage>
        <taxon>Eukaryota</taxon>
        <taxon>Viridiplantae</taxon>
        <taxon>Streptophyta</taxon>
        <taxon>Embryophyta</taxon>
        <taxon>Tracheophyta</taxon>
        <taxon>Spermatophyta</taxon>
        <taxon>Magnoliopsida</taxon>
        <taxon>eudicotyledons</taxon>
        <taxon>Gunneridae</taxon>
        <taxon>Pentapetalae</taxon>
        <taxon>asterids</taxon>
        <taxon>campanulids</taxon>
        <taxon>Asterales</taxon>
        <taxon>Asteraceae</taxon>
        <taxon>Cichorioideae</taxon>
        <taxon>Cichorieae</taxon>
        <taxon>Lactucinae</taxon>
        <taxon>Lactuca</taxon>
    </lineage>
</organism>
<accession>A0AA35V0L0</accession>
<dbReference type="AlphaFoldDB" id="A0AA35V0L0"/>
<keyword evidence="2" id="KW-1185">Reference proteome</keyword>
<gene>
    <name evidence="1" type="ORF">LSALG_LOCUS8611</name>
</gene>
<reference evidence="1" key="1">
    <citation type="submission" date="2023-04" db="EMBL/GenBank/DDBJ databases">
        <authorList>
            <person name="Vijverberg K."/>
            <person name="Xiong W."/>
            <person name="Schranz E."/>
        </authorList>
    </citation>
    <scope>NUCLEOTIDE SEQUENCE</scope>
</reference>
<dbReference type="Proteomes" id="UP001177003">
    <property type="component" value="Chromosome 1"/>
</dbReference>
<evidence type="ECO:0000313" key="2">
    <source>
        <dbReference type="Proteomes" id="UP001177003"/>
    </source>
</evidence>
<evidence type="ECO:0000313" key="1">
    <source>
        <dbReference type="EMBL" id="CAI9268174.1"/>
    </source>
</evidence>
<protein>
    <submittedName>
        <fullName evidence="1">Uncharacterized protein</fullName>
    </submittedName>
</protein>
<proteinExistence type="predicted"/>